<proteinExistence type="predicted"/>
<protein>
    <submittedName>
        <fullName evidence="1">Lytic polysaccharide monooxygenase</fullName>
    </submittedName>
</protein>
<organism evidence="1 2">
    <name type="scientific">Auriscalpium vulgare</name>
    <dbReference type="NCBI Taxonomy" id="40419"/>
    <lineage>
        <taxon>Eukaryota</taxon>
        <taxon>Fungi</taxon>
        <taxon>Dikarya</taxon>
        <taxon>Basidiomycota</taxon>
        <taxon>Agaricomycotina</taxon>
        <taxon>Agaricomycetes</taxon>
        <taxon>Russulales</taxon>
        <taxon>Auriscalpiaceae</taxon>
        <taxon>Auriscalpium</taxon>
    </lineage>
</organism>
<name>A0ACB8RGG4_9AGAM</name>
<accession>A0ACB8RGG4</accession>
<dbReference type="EMBL" id="MU276030">
    <property type="protein sequence ID" value="KAI0043183.1"/>
    <property type="molecule type" value="Genomic_DNA"/>
</dbReference>
<reference evidence="1" key="2">
    <citation type="journal article" date="2022" name="New Phytol.">
        <title>Evolutionary transition to the ectomycorrhizal habit in the genomes of a hyperdiverse lineage of mushroom-forming fungi.</title>
        <authorList>
            <person name="Looney B."/>
            <person name="Miyauchi S."/>
            <person name="Morin E."/>
            <person name="Drula E."/>
            <person name="Courty P.E."/>
            <person name="Kohler A."/>
            <person name="Kuo A."/>
            <person name="LaButti K."/>
            <person name="Pangilinan J."/>
            <person name="Lipzen A."/>
            <person name="Riley R."/>
            <person name="Andreopoulos W."/>
            <person name="He G."/>
            <person name="Johnson J."/>
            <person name="Nolan M."/>
            <person name="Tritt A."/>
            <person name="Barry K.W."/>
            <person name="Grigoriev I.V."/>
            <person name="Nagy L.G."/>
            <person name="Hibbett D."/>
            <person name="Henrissat B."/>
            <person name="Matheny P.B."/>
            <person name="Labbe J."/>
            <person name="Martin F.M."/>
        </authorList>
    </citation>
    <scope>NUCLEOTIDE SEQUENCE</scope>
    <source>
        <strain evidence="1">FP105234-sp</strain>
    </source>
</reference>
<evidence type="ECO:0000313" key="2">
    <source>
        <dbReference type="Proteomes" id="UP000814033"/>
    </source>
</evidence>
<evidence type="ECO:0000313" key="1">
    <source>
        <dbReference type="EMBL" id="KAI0043183.1"/>
    </source>
</evidence>
<keyword evidence="2" id="KW-1185">Reference proteome</keyword>
<keyword evidence="1" id="KW-0560">Oxidoreductase</keyword>
<gene>
    <name evidence="1" type="ORF">FA95DRAFT_440148</name>
</gene>
<keyword evidence="1" id="KW-0503">Monooxygenase</keyword>
<sequence length="242" mass="25029">MKAPFASLASFVVLASSVSAKTVFSAVSVNGVYEGLGTGVRVPVSNSPVTNVTSDDIICNTGFEQPVSSAVLTVPAGGTVSAIFHHTSAGYVGPDPADPIDPTDKGPLTAYLAAIPSATQSDVTGLKWFKIWEDGLLIPQYQWGSDRLFINNGSATFTIPSCIPSGQYLLRVEDIALQNAASYPGAQFYLSCAQIQVINGGTASPATVSIPGVYTASSPGIIVPNVYTVDSYTVPGPAVFTC</sequence>
<dbReference type="Proteomes" id="UP000814033">
    <property type="component" value="Unassembled WGS sequence"/>
</dbReference>
<reference evidence="1" key="1">
    <citation type="submission" date="2021-02" db="EMBL/GenBank/DDBJ databases">
        <authorList>
            <consortium name="DOE Joint Genome Institute"/>
            <person name="Ahrendt S."/>
            <person name="Looney B.P."/>
            <person name="Miyauchi S."/>
            <person name="Morin E."/>
            <person name="Drula E."/>
            <person name="Courty P.E."/>
            <person name="Chicoki N."/>
            <person name="Fauchery L."/>
            <person name="Kohler A."/>
            <person name="Kuo A."/>
            <person name="Labutti K."/>
            <person name="Pangilinan J."/>
            <person name="Lipzen A."/>
            <person name="Riley R."/>
            <person name="Andreopoulos W."/>
            <person name="He G."/>
            <person name="Johnson J."/>
            <person name="Barry K.W."/>
            <person name="Grigoriev I.V."/>
            <person name="Nagy L."/>
            <person name="Hibbett D."/>
            <person name="Henrissat B."/>
            <person name="Matheny P.B."/>
            <person name="Labbe J."/>
            <person name="Martin F."/>
        </authorList>
    </citation>
    <scope>NUCLEOTIDE SEQUENCE</scope>
    <source>
        <strain evidence="1">FP105234-sp</strain>
    </source>
</reference>
<comment type="caution">
    <text evidence="1">The sequence shown here is derived from an EMBL/GenBank/DDBJ whole genome shotgun (WGS) entry which is preliminary data.</text>
</comment>